<evidence type="ECO:0000259" key="2">
    <source>
        <dbReference type="SMART" id="SM01001"/>
    </source>
</evidence>
<proteinExistence type="predicted"/>
<comment type="caution">
    <text evidence="3">The sequence shown here is derived from an EMBL/GenBank/DDBJ whole genome shotgun (WGS) entry which is preliminary data.</text>
</comment>
<dbReference type="Gene3D" id="3.40.50.1970">
    <property type="match status" value="1"/>
</dbReference>
<evidence type="ECO:0000256" key="1">
    <source>
        <dbReference type="ARBA" id="ARBA00022755"/>
    </source>
</evidence>
<dbReference type="AlphaFoldDB" id="A0A1G2BL95"/>
<name>A0A1G2BL95_9BACT</name>
<dbReference type="Proteomes" id="UP000178849">
    <property type="component" value="Unassembled WGS sequence"/>
</dbReference>
<evidence type="ECO:0000313" key="4">
    <source>
        <dbReference type="Proteomes" id="UP000178849"/>
    </source>
</evidence>
<dbReference type="STRING" id="1798550.A2927_00920"/>
<dbReference type="PANTHER" id="PTHR23046">
    <property type="entry name" value="PHOSPHORIBOSYLAMINOIMIDAZOLE CARBOXYLASE CATALYTIC SUBUNIT"/>
    <property type="match status" value="1"/>
</dbReference>
<dbReference type="GO" id="GO:0006189">
    <property type="term" value="P:'de novo' IMP biosynthetic process"/>
    <property type="evidence" value="ECO:0007669"/>
    <property type="project" value="InterPro"/>
</dbReference>
<organism evidence="3 4">
    <name type="scientific">Candidatus Komeilibacteria bacterium RIFCSPLOWO2_01_FULL_45_10</name>
    <dbReference type="NCBI Taxonomy" id="1798550"/>
    <lineage>
        <taxon>Bacteria</taxon>
        <taxon>Candidatus Komeiliibacteriota</taxon>
    </lineage>
</organism>
<reference evidence="3 4" key="1">
    <citation type="journal article" date="2016" name="Nat. Commun.">
        <title>Thousands of microbial genomes shed light on interconnected biogeochemical processes in an aquifer system.</title>
        <authorList>
            <person name="Anantharaman K."/>
            <person name="Brown C.T."/>
            <person name="Hug L.A."/>
            <person name="Sharon I."/>
            <person name="Castelle C.J."/>
            <person name="Probst A.J."/>
            <person name="Thomas B.C."/>
            <person name="Singh A."/>
            <person name="Wilkins M.J."/>
            <person name="Karaoz U."/>
            <person name="Brodie E.L."/>
            <person name="Williams K.H."/>
            <person name="Hubbard S.S."/>
            <person name="Banfield J.F."/>
        </authorList>
    </citation>
    <scope>NUCLEOTIDE SEQUENCE [LARGE SCALE GENOMIC DNA]</scope>
</reference>
<protein>
    <recommendedName>
        <fullName evidence="2">PurE domain-containing protein</fullName>
    </recommendedName>
</protein>
<keyword evidence="1" id="KW-0658">Purine biosynthesis</keyword>
<feature type="domain" description="PurE" evidence="2">
    <location>
        <begin position="1"/>
        <end position="148"/>
    </location>
</feature>
<dbReference type="Pfam" id="PF00731">
    <property type="entry name" value="AIRC"/>
    <property type="match status" value="1"/>
</dbReference>
<dbReference type="SMART" id="SM01001">
    <property type="entry name" value="AIRC"/>
    <property type="match status" value="1"/>
</dbReference>
<dbReference type="SUPFAM" id="SSF52255">
    <property type="entry name" value="N5-CAIR mutase (phosphoribosylaminoimidazole carboxylase, PurE)"/>
    <property type="match status" value="1"/>
</dbReference>
<dbReference type="EMBL" id="MHKL01000031">
    <property type="protein sequence ID" value="OGY88977.1"/>
    <property type="molecule type" value="Genomic_DNA"/>
</dbReference>
<sequence>MKVIIIYASPADQDWVQKIQAELDKWGLKAILELASAHKVPEKVLGIVQQYNSEKDVVYVTVAGRSNGLSGVVAANSIHPVMACPPFKDKQDLLVNIHSTMQMPSETPVLTVLDPNNVAGACARILGLSSSSLQNKVKGKIVQIKKSFK</sequence>
<dbReference type="InterPro" id="IPR024694">
    <property type="entry name" value="PurE_prokaryotes"/>
</dbReference>
<gene>
    <name evidence="3" type="ORF">A2927_00920</name>
</gene>
<accession>A0A1G2BL95</accession>
<evidence type="ECO:0000313" key="3">
    <source>
        <dbReference type="EMBL" id="OGY88977.1"/>
    </source>
</evidence>
<dbReference type="PANTHER" id="PTHR23046:SF2">
    <property type="entry name" value="PHOSPHORIBOSYLAMINOIMIDAZOLE CARBOXYLASE"/>
    <property type="match status" value="1"/>
</dbReference>
<dbReference type="InterPro" id="IPR000031">
    <property type="entry name" value="PurE_dom"/>
</dbReference>